<feature type="region of interest" description="Disordered" evidence="1">
    <location>
        <begin position="1"/>
        <end position="21"/>
    </location>
</feature>
<reference evidence="3 4" key="1">
    <citation type="submission" date="2020-08" db="EMBL/GenBank/DDBJ databases">
        <authorList>
            <person name="Seo M.-J."/>
        </authorList>
    </citation>
    <scope>NUCLEOTIDE SEQUENCE [LARGE SCALE GENOMIC DNA]</scope>
    <source>
        <strain evidence="3 4">MBLA0160</strain>
    </source>
</reference>
<sequence>MATDSHRHDVTRVGAVDNSGPVPEFDVAESVRVARIEPYEDAPDECTIYPANATADALTTTWISAREGSFVRLDAMR</sequence>
<dbReference type="EMBL" id="JACKXD010000004">
    <property type="protein sequence ID" value="MBB6647015.1"/>
    <property type="molecule type" value="Genomic_DNA"/>
</dbReference>
<accession>A0A7J9SJB1</accession>
<keyword evidence="4" id="KW-1185">Reference proteome</keyword>
<dbReference type="Proteomes" id="UP000546257">
    <property type="component" value="Unassembled WGS sequence"/>
</dbReference>
<evidence type="ECO:0000313" key="4">
    <source>
        <dbReference type="Proteomes" id="UP000546257"/>
    </source>
</evidence>
<gene>
    <name evidence="3" type="ORF">H5V44_12085</name>
</gene>
<dbReference type="RefSeq" id="WP_185193391.1">
    <property type="nucleotide sequence ID" value="NZ_JACKXD010000004.1"/>
</dbReference>
<name>A0A7J9SJB1_9EURY</name>
<dbReference type="AlphaFoldDB" id="A0A7J9SJB1"/>
<dbReference type="InterPro" id="IPR055933">
    <property type="entry name" value="DUF7511"/>
</dbReference>
<organism evidence="3 4">
    <name type="scientific">Halobellus ruber</name>
    <dbReference type="NCBI Taxonomy" id="2761102"/>
    <lineage>
        <taxon>Archaea</taxon>
        <taxon>Methanobacteriati</taxon>
        <taxon>Methanobacteriota</taxon>
        <taxon>Stenosarchaea group</taxon>
        <taxon>Halobacteria</taxon>
        <taxon>Halobacteriales</taxon>
        <taxon>Haloferacaceae</taxon>
        <taxon>Halobellus</taxon>
    </lineage>
</organism>
<proteinExistence type="predicted"/>
<evidence type="ECO:0000256" key="1">
    <source>
        <dbReference type="SAM" id="MobiDB-lite"/>
    </source>
</evidence>
<feature type="domain" description="DUF7511" evidence="2">
    <location>
        <begin position="34"/>
        <end position="77"/>
    </location>
</feature>
<evidence type="ECO:0000259" key="2">
    <source>
        <dbReference type="Pfam" id="PF24351"/>
    </source>
</evidence>
<protein>
    <recommendedName>
        <fullName evidence="2">DUF7511 domain-containing protein</fullName>
    </recommendedName>
</protein>
<feature type="compositionally biased region" description="Basic and acidic residues" evidence="1">
    <location>
        <begin position="1"/>
        <end position="11"/>
    </location>
</feature>
<dbReference type="Pfam" id="PF24351">
    <property type="entry name" value="DUF7511"/>
    <property type="match status" value="1"/>
</dbReference>
<evidence type="ECO:0000313" key="3">
    <source>
        <dbReference type="EMBL" id="MBB6647015.1"/>
    </source>
</evidence>
<comment type="caution">
    <text evidence="3">The sequence shown here is derived from an EMBL/GenBank/DDBJ whole genome shotgun (WGS) entry which is preliminary data.</text>
</comment>